<dbReference type="Proteomes" id="UP000639643">
    <property type="component" value="Unassembled WGS sequence"/>
</dbReference>
<accession>A0A8H6JIZ0</accession>
<feature type="region of interest" description="Disordered" evidence="1">
    <location>
        <begin position="69"/>
        <end position="89"/>
    </location>
</feature>
<protein>
    <submittedName>
        <fullName evidence="2">Uncharacterized protein</fullName>
    </submittedName>
</protein>
<keyword evidence="3" id="KW-1185">Reference proteome</keyword>
<evidence type="ECO:0000256" key="1">
    <source>
        <dbReference type="SAM" id="MobiDB-lite"/>
    </source>
</evidence>
<dbReference type="EMBL" id="WIGM01000739">
    <property type="protein sequence ID" value="KAF6814104.1"/>
    <property type="molecule type" value="Genomic_DNA"/>
</dbReference>
<name>A0A8H6JIZ0_9PEZI</name>
<evidence type="ECO:0000313" key="3">
    <source>
        <dbReference type="Proteomes" id="UP000639643"/>
    </source>
</evidence>
<comment type="caution">
    <text evidence="2">The sequence shown here is derived from an EMBL/GenBank/DDBJ whole genome shotgun (WGS) entry which is preliminary data.</text>
</comment>
<gene>
    <name evidence="2" type="ORF">CMUS01_12708</name>
</gene>
<reference evidence="2" key="1">
    <citation type="journal article" date="2020" name="Phytopathology">
        <title>Genome Sequence Resources of Colletotrichum truncatum, C. plurivorum, C. musicola, and C. sojae: Four Species Pathogenic to Soybean (Glycine max).</title>
        <authorList>
            <person name="Rogerio F."/>
            <person name="Boufleur T.R."/>
            <person name="Ciampi-Guillardi M."/>
            <person name="Sukno S.A."/>
            <person name="Thon M.R."/>
            <person name="Massola Junior N.S."/>
            <person name="Baroncelli R."/>
        </authorList>
    </citation>
    <scope>NUCLEOTIDE SEQUENCE</scope>
    <source>
        <strain evidence="2">LFN0074</strain>
    </source>
</reference>
<sequence>MKKFINMLDGTPRTIKRHAIYALEKSGKAIDKRNVNIVGAERRTSEAEAKVELCMLYKKKRVVPNPNVTTQEEEYASARPKPRKSTKRTISEEVVPMAGHTRWVRSKPVAAEPEENMSDRIYNPRGNSEEYMGYEKEPHKNQSNMAAQAPPQVKDWDREYSEQSAHYIQMGEDVVRAESEPMVTVSRVDRGTRVIWGGTRLTESATWNVFDHWFGPMKHYEHWLGDHKSADIFIRMDKAAPEGLGLISLPQLQAVLDQAQLRRKKLASIMAKEVATKDQQFSNSLRAVAAMNSLYAGLKGATVDVRILSRAIEDTH</sequence>
<evidence type="ECO:0000313" key="2">
    <source>
        <dbReference type="EMBL" id="KAF6814104.1"/>
    </source>
</evidence>
<dbReference type="AlphaFoldDB" id="A0A8H6JIZ0"/>
<organism evidence="2 3">
    <name type="scientific">Colletotrichum musicola</name>
    <dbReference type="NCBI Taxonomy" id="2175873"/>
    <lineage>
        <taxon>Eukaryota</taxon>
        <taxon>Fungi</taxon>
        <taxon>Dikarya</taxon>
        <taxon>Ascomycota</taxon>
        <taxon>Pezizomycotina</taxon>
        <taxon>Sordariomycetes</taxon>
        <taxon>Hypocreomycetidae</taxon>
        <taxon>Glomerellales</taxon>
        <taxon>Glomerellaceae</taxon>
        <taxon>Colletotrichum</taxon>
        <taxon>Colletotrichum orchidearum species complex</taxon>
    </lineage>
</organism>
<proteinExistence type="predicted"/>